<gene>
    <name evidence="2" type="primary">nikA</name>
    <name evidence="2" type="ORF">NCTC11535_00878</name>
</gene>
<dbReference type="InterPro" id="IPR039424">
    <property type="entry name" value="SBP_5"/>
</dbReference>
<evidence type="ECO:0000313" key="2">
    <source>
        <dbReference type="EMBL" id="SPT53218.1"/>
    </source>
</evidence>
<dbReference type="PANTHER" id="PTHR30290:SF65">
    <property type="entry name" value="MONOACYL PHOSPHATIDYLINOSITOL TETRAMANNOSIDE-BINDING PROTEIN LPQW-RELATED"/>
    <property type="match status" value="1"/>
</dbReference>
<dbReference type="PANTHER" id="PTHR30290">
    <property type="entry name" value="PERIPLASMIC BINDING COMPONENT OF ABC TRANSPORTER"/>
    <property type="match status" value="1"/>
</dbReference>
<dbReference type="Gene3D" id="3.10.105.10">
    <property type="entry name" value="Dipeptide-binding Protein, Domain 3"/>
    <property type="match status" value="1"/>
</dbReference>
<sequence length="487" mass="54437">MDGNGVDLRLIMDFVSPHLLDWADDGSPTPNPNFLTKCEAEVVDGKTVITMALNEKAVWGNGRAMDFEDIRESLIHGTDEAYKWASTDGYDQVENVEKIDERSAKITMKAVFPDWTNLVSGLQPKELMSTAEAFNEAMAGNGSFNNDYYAGPFKVDSYDESQQVVKLARNDKWWGDKPLLESVTFRVLDDAAQATSFANKAIDVLDYIVSSDVYNQAKGRDDAEVRQNFGRQWRHFTLNGSSGVLADKTVRQAVMRACDRKSIAESDLAGLPVEVDKLLLGNRFFMPSQKGYQDNSKDWSHDVEAAKKLLEDAGWKAGADGIREKDGQRLAFAFTLPTGAQATQNEANLLQSQLKEVGIEMTLDTVDANAYFKEYIHPGNYAMTAFTWQGTQYPMANIGQIYGKGSQSNYSKIDVPQVDEYIQKVASTADDDERRKLTNECDKIIWENVFNFPIYERQQLTAVPKKLANYGAVGLASFRPENIGFVK</sequence>
<dbReference type="RefSeq" id="WP_229116792.1">
    <property type="nucleotide sequence ID" value="NZ_UAPQ01000006.1"/>
</dbReference>
<dbReference type="InterPro" id="IPR000914">
    <property type="entry name" value="SBP_5_dom"/>
</dbReference>
<keyword evidence="3" id="KW-1185">Reference proteome</keyword>
<dbReference type="Proteomes" id="UP000250006">
    <property type="component" value="Unassembled WGS sequence"/>
</dbReference>
<dbReference type="SUPFAM" id="SSF53850">
    <property type="entry name" value="Periplasmic binding protein-like II"/>
    <property type="match status" value="1"/>
</dbReference>
<dbReference type="InterPro" id="IPR030678">
    <property type="entry name" value="Peptide/Ni-bd"/>
</dbReference>
<feature type="domain" description="Solute-binding protein family 5" evidence="1">
    <location>
        <begin position="40"/>
        <end position="402"/>
    </location>
</feature>
<evidence type="ECO:0000259" key="1">
    <source>
        <dbReference type="Pfam" id="PF00496"/>
    </source>
</evidence>
<dbReference type="Pfam" id="PF00496">
    <property type="entry name" value="SBP_bac_5"/>
    <property type="match status" value="1"/>
</dbReference>
<accession>A0ABY1VQ84</accession>
<dbReference type="PIRSF" id="PIRSF002741">
    <property type="entry name" value="MppA"/>
    <property type="match status" value="1"/>
</dbReference>
<proteinExistence type="predicted"/>
<protein>
    <submittedName>
        <fullName evidence="2">Nickel-binding periplasmic protein</fullName>
    </submittedName>
</protein>
<name>A0ABY1VQ84_9ACTO</name>
<dbReference type="Gene3D" id="3.90.76.10">
    <property type="entry name" value="Dipeptide-binding Protein, Domain 1"/>
    <property type="match status" value="1"/>
</dbReference>
<reference evidence="2 3" key="1">
    <citation type="submission" date="2018-06" db="EMBL/GenBank/DDBJ databases">
        <authorList>
            <consortium name="Pathogen Informatics"/>
            <person name="Doyle S."/>
        </authorList>
    </citation>
    <scope>NUCLEOTIDE SEQUENCE [LARGE SCALE GENOMIC DNA]</scope>
    <source>
        <strain evidence="2 3">NCTC11535</strain>
    </source>
</reference>
<dbReference type="EMBL" id="UAPQ01000006">
    <property type="protein sequence ID" value="SPT53218.1"/>
    <property type="molecule type" value="Genomic_DNA"/>
</dbReference>
<dbReference type="CDD" id="cd08501">
    <property type="entry name" value="PBP2_Lpqw"/>
    <property type="match status" value="1"/>
</dbReference>
<dbReference type="Gene3D" id="3.40.190.10">
    <property type="entry name" value="Periplasmic binding protein-like II"/>
    <property type="match status" value="1"/>
</dbReference>
<comment type="caution">
    <text evidence="2">The sequence shown here is derived from an EMBL/GenBank/DDBJ whole genome shotgun (WGS) entry which is preliminary data.</text>
</comment>
<organism evidence="2 3">
    <name type="scientific">Actinomyces bovis</name>
    <dbReference type="NCBI Taxonomy" id="1658"/>
    <lineage>
        <taxon>Bacteria</taxon>
        <taxon>Bacillati</taxon>
        <taxon>Actinomycetota</taxon>
        <taxon>Actinomycetes</taxon>
        <taxon>Actinomycetales</taxon>
        <taxon>Actinomycetaceae</taxon>
        <taxon>Actinomyces</taxon>
    </lineage>
</organism>
<evidence type="ECO:0000313" key="3">
    <source>
        <dbReference type="Proteomes" id="UP000250006"/>
    </source>
</evidence>